<feature type="transmembrane region" description="Helical" evidence="1">
    <location>
        <begin position="39"/>
        <end position="60"/>
    </location>
</feature>
<feature type="transmembrane region" description="Helical" evidence="1">
    <location>
        <begin position="117"/>
        <end position="135"/>
    </location>
</feature>
<proteinExistence type="predicted"/>
<evidence type="ECO:0000313" key="2">
    <source>
        <dbReference type="EMBL" id="GGE70065.1"/>
    </source>
</evidence>
<evidence type="ECO:0000313" key="3">
    <source>
        <dbReference type="Proteomes" id="UP000605259"/>
    </source>
</evidence>
<sequence>MRRYFTGSAIAFMFFCASFFIIGLLMNKVEIMLHVFSKLFFYIPIAVYVGTFVFELIYHAIRKYLSHKLAPWLQWVIAGAIVLVLVCFVTHKHVLLLFQAALGLVGYYLGTKISDKTLSFGVILLTVLLFIVSYMI</sequence>
<feature type="transmembrane region" description="Helical" evidence="1">
    <location>
        <begin position="72"/>
        <end position="89"/>
    </location>
</feature>
<protein>
    <submittedName>
        <fullName evidence="2">Uncharacterized protein</fullName>
    </submittedName>
</protein>
<dbReference type="EMBL" id="BMFK01000001">
    <property type="protein sequence ID" value="GGE70065.1"/>
    <property type="molecule type" value="Genomic_DNA"/>
</dbReference>
<reference evidence="2" key="2">
    <citation type="submission" date="2020-09" db="EMBL/GenBank/DDBJ databases">
        <authorList>
            <person name="Sun Q."/>
            <person name="Zhou Y."/>
        </authorList>
    </citation>
    <scope>NUCLEOTIDE SEQUENCE</scope>
    <source>
        <strain evidence="2">CGMCC 1.12698</strain>
    </source>
</reference>
<keyword evidence="3" id="KW-1185">Reference proteome</keyword>
<comment type="caution">
    <text evidence="2">The sequence shown here is derived from an EMBL/GenBank/DDBJ whole genome shotgun (WGS) entry which is preliminary data.</text>
</comment>
<name>A0A917ERE5_9BACI</name>
<keyword evidence="1" id="KW-0472">Membrane</keyword>
<gene>
    <name evidence="2" type="ORF">GCM10007140_20050</name>
</gene>
<organism evidence="2 3">
    <name type="scientific">Priestia taiwanensis</name>
    <dbReference type="NCBI Taxonomy" id="1347902"/>
    <lineage>
        <taxon>Bacteria</taxon>
        <taxon>Bacillati</taxon>
        <taxon>Bacillota</taxon>
        <taxon>Bacilli</taxon>
        <taxon>Bacillales</taxon>
        <taxon>Bacillaceae</taxon>
        <taxon>Priestia</taxon>
    </lineage>
</organism>
<keyword evidence="1" id="KW-0812">Transmembrane</keyword>
<dbReference type="AlphaFoldDB" id="A0A917ERE5"/>
<dbReference type="Proteomes" id="UP000605259">
    <property type="component" value="Unassembled WGS sequence"/>
</dbReference>
<dbReference type="RefSeq" id="WP_188388223.1">
    <property type="nucleotide sequence ID" value="NZ_BMFK01000001.1"/>
</dbReference>
<reference evidence="2" key="1">
    <citation type="journal article" date="2014" name="Int. J. Syst. Evol. Microbiol.">
        <title>Complete genome sequence of Corynebacterium casei LMG S-19264T (=DSM 44701T), isolated from a smear-ripened cheese.</title>
        <authorList>
            <consortium name="US DOE Joint Genome Institute (JGI-PGF)"/>
            <person name="Walter F."/>
            <person name="Albersmeier A."/>
            <person name="Kalinowski J."/>
            <person name="Ruckert C."/>
        </authorList>
    </citation>
    <scope>NUCLEOTIDE SEQUENCE</scope>
    <source>
        <strain evidence="2">CGMCC 1.12698</strain>
    </source>
</reference>
<feature type="transmembrane region" description="Helical" evidence="1">
    <location>
        <begin position="6"/>
        <end position="27"/>
    </location>
</feature>
<evidence type="ECO:0000256" key="1">
    <source>
        <dbReference type="SAM" id="Phobius"/>
    </source>
</evidence>
<keyword evidence="1" id="KW-1133">Transmembrane helix</keyword>
<accession>A0A917ERE5</accession>
<feature type="transmembrane region" description="Helical" evidence="1">
    <location>
        <begin position="94"/>
        <end position="111"/>
    </location>
</feature>